<organism evidence="3 4">
    <name type="scientific">Podospora didyma</name>
    <dbReference type="NCBI Taxonomy" id="330526"/>
    <lineage>
        <taxon>Eukaryota</taxon>
        <taxon>Fungi</taxon>
        <taxon>Dikarya</taxon>
        <taxon>Ascomycota</taxon>
        <taxon>Pezizomycotina</taxon>
        <taxon>Sordariomycetes</taxon>
        <taxon>Sordariomycetidae</taxon>
        <taxon>Sordariales</taxon>
        <taxon>Podosporaceae</taxon>
        <taxon>Podospora</taxon>
    </lineage>
</organism>
<evidence type="ECO:0000313" key="4">
    <source>
        <dbReference type="Proteomes" id="UP001285441"/>
    </source>
</evidence>
<evidence type="ECO:0000256" key="2">
    <source>
        <dbReference type="SAM" id="Phobius"/>
    </source>
</evidence>
<protein>
    <submittedName>
        <fullName evidence="3">Uncharacterized protein</fullName>
    </submittedName>
</protein>
<dbReference type="Proteomes" id="UP001285441">
    <property type="component" value="Unassembled WGS sequence"/>
</dbReference>
<reference evidence="3" key="2">
    <citation type="submission" date="2023-06" db="EMBL/GenBank/DDBJ databases">
        <authorList>
            <consortium name="Lawrence Berkeley National Laboratory"/>
            <person name="Haridas S."/>
            <person name="Hensen N."/>
            <person name="Bonometti L."/>
            <person name="Westerberg I."/>
            <person name="Brannstrom I.O."/>
            <person name="Guillou S."/>
            <person name="Cros-Aarteil S."/>
            <person name="Calhoun S."/>
            <person name="Kuo A."/>
            <person name="Mondo S."/>
            <person name="Pangilinan J."/>
            <person name="Riley R."/>
            <person name="LaButti K."/>
            <person name="Andreopoulos B."/>
            <person name="Lipzen A."/>
            <person name="Chen C."/>
            <person name="Yanf M."/>
            <person name="Daum C."/>
            <person name="Ng V."/>
            <person name="Clum A."/>
            <person name="Steindorff A."/>
            <person name="Ohm R."/>
            <person name="Martin F."/>
            <person name="Silar P."/>
            <person name="Natvig D."/>
            <person name="Lalanne C."/>
            <person name="Gautier V."/>
            <person name="Ament-velasquez S.L."/>
            <person name="Kruys A."/>
            <person name="Hutchinson M.I."/>
            <person name="Powell A.J."/>
            <person name="Barry K."/>
            <person name="Miller A.N."/>
            <person name="Grigoriev I.V."/>
            <person name="Debuchy R."/>
            <person name="Gladieux P."/>
            <person name="Thoren M.H."/>
            <person name="Johannesson H."/>
        </authorList>
    </citation>
    <scope>NUCLEOTIDE SEQUENCE</scope>
    <source>
        <strain evidence="3">CBS 232.78</strain>
    </source>
</reference>
<feature type="transmembrane region" description="Helical" evidence="2">
    <location>
        <begin position="714"/>
        <end position="734"/>
    </location>
</feature>
<feature type="region of interest" description="Disordered" evidence="1">
    <location>
        <begin position="16"/>
        <end position="55"/>
    </location>
</feature>
<keyword evidence="2" id="KW-1133">Transmembrane helix</keyword>
<evidence type="ECO:0000313" key="3">
    <source>
        <dbReference type="EMBL" id="KAK3391141.1"/>
    </source>
</evidence>
<keyword evidence="2" id="KW-0472">Membrane</keyword>
<keyword evidence="2" id="KW-0812">Transmembrane</keyword>
<dbReference type="PANTHER" id="PTHR37544">
    <property type="entry name" value="SPRAY-RELATED"/>
    <property type="match status" value="1"/>
</dbReference>
<feature type="transmembrane region" description="Helical" evidence="2">
    <location>
        <begin position="866"/>
        <end position="887"/>
    </location>
</feature>
<gene>
    <name evidence="3" type="ORF">B0H63DRAFT_467346</name>
</gene>
<feature type="transmembrane region" description="Helical" evidence="2">
    <location>
        <begin position="57"/>
        <end position="79"/>
    </location>
</feature>
<feature type="transmembrane region" description="Helical" evidence="2">
    <location>
        <begin position="907"/>
        <end position="926"/>
    </location>
</feature>
<dbReference type="InterPro" id="IPR021840">
    <property type="entry name" value="DUF3433"/>
</dbReference>
<dbReference type="Pfam" id="PF11915">
    <property type="entry name" value="DUF3433"/>
    <property type="match status" value="2"/>
</dbReference>
<evidence type="ECO:0000256" key="1">
    <source>
        <dbReference type="SAM" id="MobiDB-lite"/>
    </source>
</evidence>
<sequence>MFSPLDMRTMWTGLQTSTMNPISPSSSHTSSSSGCSTRQGSTSTPEKDTPNYRPPSLTWRVLIPFGLYICGLITIIGYGSRVLPSSQGRRVVPQDDESEPRPAVLSVPLLRARETARSSKTSLPVPNDAVSSRLTAAFPTAKTTAGLKQTTPSGAVRRSAQELDVVLTALNITIPDPHAPETNSSYATTQQPFRFAEHDAYPPGHANLSLALRASLHRPRAQDPSHYGQLGGESQIIMFGLTYWEADPHHRNSPGRGKSYIKYFADNLVYFFAWDAKEYPEITFEGHCQVTCYGSALVFHERDCWDSWRSFSAIETEARKRMYDWSVWEKANEGAQVCKATPKKPEATTVVPPAVGGDDNIHASAGSPKTAIPTPPVPLAGPFPITATDISSFPLMMFTTVTQRDSQGSPTATVTAVLPINSEGLVTLVDAKGLPTATITAYEQQLESFSRTVMTLRDSRGSPTATLPLAVVPSVKPNKLKGFVTLTNSNGVPTATLPAQGGPVYSEMAITLTNAFGLPTTTKTLLFPVATVLPVTTLTDSDGVPTATQYRTLGPIPPSSTDIPDVNSTKSSFGFPASSLSEFHPLSRLEYFIALFLPVLLATPLSILAQMVSSDIKALLPFHALLARRQAGGATAEQSLCMSTSGMAGLINSVRLLFRFGEPLSFLGDLLVLFSALVTSLSSEAVGIKLYGRCVPDDFSGCYMGITVTTGPTWSLVALLASSLVAIFWLSILLRQWQSGVASAPGSIAGTASLVCQDPEMRHAFREIGRGRTMKGGHISSSEISETLRSHRFSLKHLRDRSNDFGIVATRLNQSKPARGELRGPVTWESAATTSPTLPNKELVPPRSTRTSRRGLLNWPPTTTKICSINSAAILLLCGLIILLVYYESTTLDTPFERFMDNQGFGVRVLFTGIGVAISMFWDYHFSRATIMEPYRCLSSGAPQLAKDSVLVVPRTSVFTGLIPAGVRRREIFVTAVGLATLLSKLTPILLSTIPFSPSQTWTTHLVCAWMSVACLCFMVLVLLYGTIFVKYPHMPVHPGSLAGRIYYVCHSAMLDDFHGMSLLSGREFDGRVRRLLGGKRFAFGEMVGVSSGYARIGVDYAPGTREED</sequence>
<dbReference type="EMBL" id="JAULSW010000002">
    <property type="protein sequence ID" value="KAK3391141.1"/>
    <property type="molecule type" value="Genomic_DNA"/>
</dbReference>
<proteinExistence type="predicted"/>
<dbReference type="AlphaFoldDB" id="A0AAE0P0N1"/>
<feature type="transmembrane region" description="Helical" evidence="2">
    <location>
        <begin position="1002"/>
        <end position="1025"/>
    </location>
</feature>
<comment type="caution">
    <text evidence="3">The sequence shown here is derived from an EMBL/GenBank/DDBJ whole genome shotgun (WGS) entry which is preliminary data.</text>
</comment>
<keyword evidence="4" id="KW-1185">Reference proteome</keyword>
<feature type="transmembrane region" description="Helical" evidence="2">
    <location>
        <begin position="972"/>
        <end position="996"/>
    </location>
</feature>
<name>A0AAE0P0N1_9PEZI</name>
<feature type="region of interest" description="Disordered" evidence="1">
    <location>
        <begin position="829"/>
        <end position="855"/>
    </location>
</feature>
<reference evidence="3" key="1">
    <citation type="journal article" date="2023" name="Mol. Phylogenet. Evol.">
        <title>Genome-scale phylogeny and comparative genomics of the fungal order Sordariales.</title>
        <authorList>
            <person name="Hensen N."/>
            <person name="Bonometti L."/>
            <person name="Westerberg I."/>
            <person name="Brannstrom I.O."/>
            <person name="Guillou S."/>
            <person name="Cros-Aarteil S."/>
            <person name="Calhoun S."/>
            <person name="Haridas S."/>
            <person name="Kuo A."/>
            <person name="Mondo S."/>
            <person name="Pangilinan J."/>
            <person name="Riley R."/>
            <person name="LaButti K."/>
            <person name="Andreopoulos B."/>
            <person name="Lipzen A."/>
            <person name="Chen C."/>
            <person name="Yan M."/>
            <person name="Daum C."/>
            <person name="Ng V."/>
            <person name="Clum A."/>
            <person name="Steindorff A."/>
            <person name="Ohm R.A."/>
            <person name="Martin F."/>
            <person name="Silar P."/>
            <person name="Natvig D.O."/>
            <person name="Lalanne C."/>
            <person name="Gautier V."/>
            <person name="Ament-Velasquez S.L."/>
            <person name="Kruys A."/>
            <person name="Hutchinson M.I."/>
            <person name="Powell A.J."/>
            <person name="Barry K."/>
            <person name="Miller A.N."/>
            <person name="Grigoriev I.V."/>
            <person name="Debuchy R."/>
            <person name="Gladieux P."/>
            <person name="Hiltunen Thoren M."/>
            <person name="Johannesson H."/>
        </authorList>
    </citation>
    <scope>NUCLEOTIDE SEQUENCE</scope>
    <source>
        <strain evidence="3">CBS 232.78</strain>
    </source>
</reference>
<feature type="compositionally biased region" description="Low complexity" evidence="1">
    <location>
        <begin position="23"/>
        <end position="44"/>
    </location>
</feature>
<accession>A0AAE0P0N1</accession>
<dbReference type="PANTHER" id="PTHR37544:SF3">
    <property type="entry name" value="SPRAY"/>
    <property type="match status" value="1"/>
</dbReference>